<gene>
    <name evidence="1" type="ORF">L1987_62426</name>
</gene>
<proteinExistence type="predicted"/>
<dbReference type="Proteomes" id="UP001056120">
    <property type="component" value="Linkage Group LG21"/>
</dbReference>
<dbReference type="EMBL" id="CM042038">
    <property type="protein sequence ID" value="KAI3731239.1"/>
    <property type="molecule type" value="Genomic_DNA"/>
</dbReference>
<evidence type="ECO:0000313" key="1">
    <source>
        <dbReference type="EMBL" id="KAI3731239.1"/>
    </source>
</evidence>
<sequence length="218" mass="24558">MASSLRLITKSFRPTLVSPSRFLSIAGHRSCSTIPIDADLKMPGLKKEDMRACAEHNLFIQGNFDGINLPDIKEEIMKDGLLKATDPLSYKDDIIAIEIISSFRHITAQHSWAYYDMFYDRSILGKGLCPIIAGLSSINSFSIYKKETRYGAENLPGISIKMSMPGLQNIKLTTQGLSVSLSMYGLKREDVKIFFDYDTFFIEGKTKKEHYITGIRLP</sequence>
<reference evidence="2" key="1">
    <citation type="journal article" date="2022" name="Mol. Ecol. Resour.">
        <title>The genomes of chicory, endive, great burdock and yacon provide insights into Asteraceae palaeo-polyploidization history and plant inulin production.</title>
        <authorList>
            <person name="Fan W."/>
            <person name="Wang S."/>
            <person name="Wang H."/>
            <person name="Wang A."/>
            <person name="Jiang F."/>
            <person name="Liu H."/>
            <person name="Zhao H."/>
            <person name="Xu D."/>
            <person name="Zhang Y."/>
        </authorList>
    </citation>
    <scope>NUCLEOTIDE SEQUENCE [LARGE SCALE GENOMIC DNA]</scope>
    <source>
        <strain evidence="2">cv. Yunnan</strain>
    </source>
</reference>
<organism evidence="1 2">
    <name type="scientific">Smallanthus sonchifolius</name>
    <dbReference type="NCBI Taxonomy" id="185202"/>
    <lineage>
        <taxon>Eukaryota</taxon>
        <taxon>Viridiplantae</taxon>
        <taxon>Streptophyta</taxon>
        <taxon>Embryophyta</taxon>
        <taxon>Tracheophyta</taxon>
        <taxon>Spermatophyta</taxon>
        <taxon>Magnoliopsida</taxon>
        <taxon>eudicotyledons</taxon>
        <taxon>Gunneridae</taxon>
        <taxon>Pentapetalae</taxon>
        <taxon>asterids</taxon>
        <taxon>campanulids</taxon>
        <taxon>Asterales</taxon>
        <taxon>Asteraceae</taxon>
        <taxon>Asteroideae</taxon>
        <taxon>Heliantheae alliance</taxon>
        <taxon>Millerieae</taxon>
        <taxon>Smallanthus</taxon>
    </lineage>
</organism>
<evidence type="ECO:0000313" key="2">
    <source>
        <dbReference type="Proteomes" id="UP001056120"/>
    </source>
</evidence>
<comment type="caution">
    <text evidence="1">The sequence shown here is derived from an EMBL/GenBank/DDBJ whole genome shotgun (WGS) entry which is preliminary data.</text>
</comment>
<protein>
    <submittedName>
        <fullName evidence="1">Uncharacterized protein</fullName>
    </submittedName>
</protein>
<accession>A0ACB9CAC5</accession>
<keyword evidence="2" id="KW-1185">Reference proteome</keyword>
<reference evidence="1 2" key="2">
    <citation type="journal article" date="2022" name="Mol. Ecol. Resour.">
        <title>The genomes of chicory, endive, great burdock and yacon provide insights into Asteraceae paleo-polyploidization history and plant inulin production.</title>
        <authorList>
            <person name="Fan W."/>
            <person name="Wang S."/>
            <person name="Wang H."/>
            <person name="Wang A."/>
            <person name="Jiang F."/>
            <person name="Liu H."/>
            <person name="Zhao H."/>
            <person name="Xu D."/>
            <person name="Zhang Y."/>
        </authorList>
    </citation>
    <scope>NUCLEOTIDE SEQUENCE [LARGE SCALE GENOMIC DNA]</scope>
    <source>
        <strain evidence="2">cv. Yunnan</strain>
        <tissue evidence="1">Leaves</tissue>
    </source>
</reference>
<name>A0ACB9CAC5_9ASTR</name>